<dbReference type="STRING" id="1064592.G0VCE6"/>
<dbReference type="GO" id="GO:0006995">
    <property type="term" value="P:cellular response to nitrogen starvation"/>
    <property type="evidence" value="ECO:0007669"/>
    <property type="project" value="TreeGrafter"/>
</dbReference>
<dbReference type="OMA" id="SIQKAVW"/>
<dbReference type="Gene3D" id="3.10.20.620">
    <property type="match status" value="1"/>
</dbReference>
<keyword evidence="6 7" id="KW-0072">Autophagy</keyword>
<dbReference type="Pfam" id="PF20637">
    <property type="entry name" value="ATG5_HBR"/>
    <property type="match status" value="1"/>
</dbReference>
<dbReference type="InterPro" id="IPR048940">
    <property type="entry name" value="ATG5_HBR"/>
</dbReference>
<dbReference type="GO" id="GO:0034045">
    <property type="term" value="C:phagophore assembly site membrane"/>
    <property type="evidence" value="ECO:0007669"/>
    <property type="project" value="UniProtKB-SubCell"/>
</dbReference>
<reference key="2">
    <citation type="submission" date="2011-08" db="EMBL/GenBank/DDBJ databases">
        <title>Genome sequence of Naumovozyma castellii.</title>
        <authorList>
            <person name="Gordon J.L."/>
            <person name="Armisen D."/>
            <person name="Proux-Wera E."/>
            <person name="OhEigeartaigh S.S."/>
            <person name="Byrne K.P."/>
            <person name="Wolfe K.H."/>
        </authorList>
    </citation>
    <scope>NUCLEOTIDE SEQUENCE</scope>
    <source>
        <strain>Type strain:CBS 4309</strain>
    </source>
</reference>
<dbReference type="GO" id="GO:0005829">
    <property type="term" value="C:cytosol"/>
    <property type="evidence" value="ECO:0007669"/>
    <property type="project" value="EnsemblFungi"/>
</dbReference>
<comment type="subunit">
    <text evidence="7">Conjugated with ATG12.</text>
</comment>
<name>G0VCE6_NAUCA</name>
<dbReference type="GeneID" id="96902739"/>
<keyword evidence="4 7" id="KW-0832">Ubl conjugation</keyword>
<dbReference type="InterPro" id="IPR048939">
    <property type="entry name" value="ATG5_UblA"/>
</dbReference>
<feature type="domain" description="Autophagy protein ATG5 alpha-helical bundle region" evidence="9">
    <location>
        <begin position="135"/>
        <end position="191"/>
    </location>
</feature>
<evidence type="ECO:0000256" key="7">
    <source>
        <dbReference type="RuleBase" id="RU361202"/>
    </source>
</evidence>
<evidence type="ECO:0000259" key="10">
    <source>
        <dbReference type="Pfam" id="PF20638"/>
    </source>
</evidence>
<comment type="subcellular location">
    <subcellularLocation>
        <location evidence="1 7">Preautophagosomal structure membrane</location>
        <topology evidence="1 7">Peripheral membrane protein</topology>
    </subcellularLocation>
</comment>
<dbReference type="GO" id="GO:0034274">
    <property type="term" value="C:Atg12-Atg5-Atg16 complex"/>
    <property type="evidence" value="ECO:0007669"/>
    <property type="project" value="EnsemblFungi"/>
</dbReference>
<keyword evidence="5" id="KW-0653">Protein transport</keyword>
<dbReference type="InterPro" id="IPR042527">
    <property type="entry name" value="Atg5_UblA_dom_sf"/>
</dbReference>
<feature type="domain" description="Autophagy protein ATG5 UblA" evidence="10">
    <location>
        <begin position="8"/>
        <end position="117"/>
    </location>
</feature>
<protein>
    <recommendedName>
        <fullName evidence="7">Autophagy protein 5</fullName>
    </recommendedName>
</protein>
<dbReference type="InterPro" id="IPR007239">
    <property type="entry name" value="Atg5"/>
</dbReference>
<dbReference type="GO" id="GO:0032258">
    <property type="term" value="P:cytoplasm to vacuole targeting by the Cvt pathway"/>
    <property type="evidence" value="ECO:0007669"/>
    <property type="project" value="EnsemblFungi"/>
</dbReference>
<dbReference type="GO" id="GO:0005776">
    <property type="term" value="C:autophagosome"/>
    <property type="evidence" value="ECO:0007669"/>
    <property type="project" value="EnsemblFungi"/>
</dbReference>
<dbReference type="Proteomes" id="UP000001640">
    <property type="component" value="Chromosome 3"/>
</dbReference>
<dbReference type="RefSeq" id="XP_003675522.1">
    <property type="nucleotide sequence ID" value="XM_003675474.1"/>
</dbReference>
<comment type="function">
    <text evidence="7">Involved in cytoplasm to vacuole transport (Cvt) and autophagic vesicle formation.</text>
</comment>
<dbReference type="Gene3D" id="1.10.246.190">
    <property type="entry name" value="Autophagy protein Apg5, helix rich domain"/>
    <property type="match status" value="1"/>
</dbReference>
<dbReference type="GO" id="GO:0000423">
    <property type="term" value="P:mitophagy"/>
    <property type="evidence" value="ECO:0007669"/>
    <property type="project" value="EnsemblFungi"/>
</dbReference>
<evidence type="ECO:0000256" key="1">
    <source>
        <dbReference type="ARBA" id="ARBA00004623"/>
    </source>
</evidence>
<evidence type="ECO:0000256" key="3">
    <source>
        <dbReference type="ARBA" id="ARBA00022499"/>
    </source>
</evidence>
<evidence type="ECO:0000313" key="12">
    <source>
        <dbReference type="Proteomes" id="UP000001640"/>
    </source>
</evidence>
<dbReference type="Pfam" id="PF20638">
    <property type="entry name" value="ATG5_UblA"/>
    <property type="match status" value="1"/>
</dbReference>
<dbReference type="AlphaFoldDB" id="G0VCE6"/>
<dbReference type="FunCoup" id="G0VCE6">
    <property type="interactions" value="374"/>
</dbReference>
<evidence type="ECO:0000313" key="11">
    <source>
        <dbReference type="EMBL" id="CCC69155.1"/>
    </source>
</evidence>
<dbReference type="PANTHER" id="PTHR13040">
    <property type="entry name" value="AUTOPHAGY PROTEIN 5"/>
    <property type="match status" value="1"/>
</dbReference>
<dbReference type="EMBL" id="HE576754">
    <property type="protein sequence ID" value="CCC69155.1"/>
    <property type="molecule type" value="Genomic_DNA"/>
</dbReference>
<dbReference type="eggNOG" id="KOG2976">
    <property type="taxonomic scope" value="Eukaryota"/>
</dbReference>
<dbReference type="GO" id="GO:0008047">
    <property type="term" value="F:enzyme activator activity"/>
    <property type="evidence" value="ECO:0007669"/>
    <property type="project" value="EnsemblFungi"/>
</dbReference>
<dbReference type="GO" id="GO:0019776">
    <property type="term" value="F:Atg8-family ligase activity"/>
    <property type="evidence" value="ECO:0007669"/>
    <property type="project" value="EnsemblFungi"/>
</dbReference>
<feature type="domain" description="Autophagy protein ATG5 UblB" evidence="8">
    <location>
        <begin position="197"/>
        <end position="275"/>
    </location>
</feature>
<dbReference type="GO" id="GO:0044233">
    <property type="term" value="C:mitochondria-associated endoplasmic reticulum membrane contact site"/>
    <property type="evidence" value="ECO:0007669"/>
    <property type="project" value="TreeGrafter"/>
</dbReference>
<comment type="similarity">
    <text evidence="2 7">Belongs to the ATG5 family.</text>
</comment>
<keyword evidence="12" id="KW-1185">Reference proteome</keyword>
<evidence type="ECO:0000256" key="5">
    <source>
        <dbReference type="ARBA" id="ARBA00022927"/>
    </source>
</evidence>
<evidence type="ECO:0000259" key="9">
    <source>
        <dbReference type="Pfam" id="PF20637"/>
    </source>
</evidence>
<keyword evidence="3 7" id="KW-1017">Isopeptide bond</keyword>
<dbReference type="OrthoDB" id="272162at2759"/>
<evidence type="ECO:0000256" key="6">
    <source>
        <dbReference type="ARBA" id="ARBA00023006"/>
    </source>
</evidence>
<dbReference type="Pfam" id="PF04106">
    <property type="entry name" value="ATG5_UblB"/>
    <property type="match status" value="1"/>
</dbReference>
<dbReference type="PANTHER" id="PTHR13040:SF2">
    <property type="entry name" value="AUTOPHAGY PROTEIN 5"/>
    <property type="match status" value="1"/>
</dbReference>
<reference evidence="11 12" key="1">
    <citation type="journal article" date="2011" name="Proc. Natl. Acad. Sci. U.S.A.">
        <title>Evolutionary erosion of yeast sex chromosomes by mating-type switching accidents.</title>
        <authorList>
            <person name="Gordon J.L."/>
            <person name="Armisen D."/>
            <person name="Proux-Wera E."/>
            <person name="Oheigeartaigh S.S."/>
            <person name="Byrne K.P."/>
            <person name="Wolfe K.H."/>
        </authorList>
    </citation>
    <scope>NUCLEOTIDE SEQUENCE [LARGE SCALE GENOMIC DNA]</scope>
    <source>
        <strain evidence="12">ATCC 76901 / BCRC 22586 / CBS 4309 / NBRC 1992 / NRRL Y-12630</strain>
    </source>
</reference>
<dbReference type="Gene3D" id="3.10.20.90">
    <property type="entry name" value="Phosphatidylinositol 3-kinase Catalytic Subunit, Chain A, domain 1"/>
    <property type="match status" value="1"/>
</dbReference>
<dbReference type="KEGG" id="ncs:NCAS_0C01650"/>
<dbReference type="InterPro" id="IPR048318">
    <property type="entry name" value="ATG5_UblB"/>
</dbReference>
<dbReference type="InParanoid" id="G0VCE6"/>
<keyword evidence="7" id="KW-0813">Transport</keyword>
<proteinExistence type="inferred from homology"/>
<evidence type="ECO:0000256" key="2">
    <source>
        <dbReference type="ARBA" id="ARBA00006910"/>
    </source>
</evidence>
<sequence>MEKVRELVWNGALNVQFIAKSNILIDGIPENKGIVNLRIPRDTYIINYLPLVLSRIRNVLKINIDDYTGQFWFEFKDTSIPWHYPMGVIYDVVEPEYLRNSAPANDDTTLNMWKLHLNYGPNIPHNLLPLIDGINQVEKYWMHLWKQACFILNGSSKQVMSVSMKDSQIFWNSVLLRRLDNFEHIARRIVPIKPRFVPLIVHRGLSFGEVNQPTIMTHKDDGSACKILDIFVNLSLERKSSDIFICQGIQIPLDMDLTAVYNNFMSFDGFLHLVLISETHSTKES</sequence>
<gene>
    <name evidence="11" type="primary">NCAS0C01650</name>
    <name evidence="11" type="ordered locus">NCAS_0C01650</name>
</gene>
<evidence type="ECO:0000256" key="4">
    <source>
        <dbReference type="ARBA" id="ARBA00022843"/>
    </source>
</evidence>
<dbReference type="GO" id="GO:0061908">
    <property type="term" value="C:phagophore"/>
    <property type="evidence" value="ECO:0007669"/>
    <property type="project" value="EnsemblFungi"/>
</dbReference>
<dbReference type="GO" id="GO:0120095">
    <property type="term" value="C:vacuole-isolation membrane contact site"/>
    <property type="evidence" value="ECO:0007669"/>
    <property type="project" value="EnsemblFungi"/>
</dbReference>
<organism evidence="11 12">
    <name type="scientific">Naumovozyma castellii</name>
    <name type="common">Yeast</name>
    <name type="synonym">Saccharomyces castellii</name>
    <dbReference type="NCBI Taxonomy" id="27288"/>
    <lineage>
        <taxon>Eukaryota</taxon>
        <taxon>Fungi</taxon>
        <taxon>Dikarya</taxon>
        <taxon>Ascomycota</taxon>
        <taxon>Saccharomycotina</taxon>
        <taxon>Saccharomycetes</taxon>
        <taxon>Saccharomycetales</taxon>
        <taxon>Saccharomycetaceae</taxon>
        <taxon>Naumovozyma</taxon>
    </lineage>
</organism>
<evidence type="ECO:0000259" key="8">
    <source>
        <dbReference type="Pfam" id="PF04106"/>
    </source>
</evidence>
<dbReference type="GO" id="GO:0034727">
    <property type="term" value="P:piecemeal microautophagy of the nucleus"/>
    <property type="evidence" value="ECO:0007669"/>
    <property type="project" value="EnsemblFungi"/>
</dbReference>
<dbReference type="HOGENOM" id="CLU_051894_2_0_1"/>
<dbReference type="InterPro" id="IPR042526">
    <property type="entry name" value="Atg5_HR"/>
</dbReference>
<keyword evidence="7" id="KW-0472">Membrane</keyword>
<dbReference type="GO" id="GO:0051365">
    <property type="term" value="P:cellular response to potassium ion starvation"/>
    <property type="evidence" value="ECO:0007669"/>
    <property type="project" value="EnsemblFungi"/>
</dbReference>
<accession>G0VCE6</accession>
<dbReference type="GO" id="GO:0140355">
    <property type="term" value="F:cargo receptor ligand activity"/>
    <property type="evidence" value="ECO:0007669"/>
    <property type="project" value="EnsemblFungi"/>
</dbReference>